<evidence type="ECO:0000313" key="2">
    <source>
        <dbReference type="EMBL" id="UZD21166.1"/>
    </source>
</evidence>
<evidence type="ECO:0000313" key="3">
    <source>
        <dbReference type="Proteomes" id="UP001163156"/>
    </source>
</evidence>
<keyword evidence="1" id="KW-0472">Membrane</keyword>
<keyword evidence="3" id="KW-1185">Reference proteome</keyword>
<proteinExistence type="predicted"/>
<dbReference type="EMBL" id="CP110226">
    <property type="protein sequence ID" value="UZD21166.1"/>
    <property type="molecule type" value="Genomic_DNA"/>
</dbReference>
<organism evidence="2 3">
    <name type="scientific">Algoriphagus halophytocola</name>
    <dbReference type="NCBI Taxonomy" id="2991499"/>
    <lineage>
        <taxon>Bacteria</taxon>
        <taxon>Pseudomonadati</taxon>
        <taxon>Bacteroidota</taxon>
        <taxon>Cytophagia</taxon>
        <taxon>Cytophagales</taxon>
        <taxon>Cyclobacteriaceae</taxon>
        <taxon>Algoriphagus</taxon>
    </lineage>
</organism>
<accession>A0ABY6MEV8</accession>
<gene>
    <name evidence="2" type="ORF">OM944_10820</name>
</gene>
<evidence type="ECO:0008006" key="4">
    <source>
        <dbReference type="Google" id="ProtNLM"/>
    </source>
</evidence>
<name>A0ABY6MEV8_9BACT</name>
<dbReference type="Proteomes" id="UP001163156">
    <property type="component" value="Chromosome"/>
</dbReference>
<keyword evidence="1" id="KW-1133">Transmembrane helix</keyword>
<protein>
    <recommendedName>
        <fullName evidence="4">SH3 domain-containing protein</fullName>
    </recommendedName>
</protein>
<reference evidence="2" key="1">
    <citation type="submission" date="2022-10" db="EMBL/GenBank/DDBJ databases">
        <title>Algoriphagus sp. a novel bacteria isolate from halophytes salicornia europaea.</title>
        <authorList>
            <person name="Peng Y."/>
            <person name="Jiang L."/>
            <person name="Lee J."/>
        </authorList>
    </citation>
    <scope>NUCLEOTIDE SEQUENCE</scope>
    <source>
        <strain evidence="2">TR-M5</strain>
    </source>
</reference>
<keyword evidence="1" id="KW-0812">Transmembrane</keyword>
<evidence type="ECO:0000256" key="1">
    <source>
        <dbReference type="SAM" id="Phobius"/>
    </source>
</evidence>
<sequence length="380" mass="44722">MIARRNIFYFIITFLISTTSLFSQVMEKRSFTSGLSSEKVSKSGISRYVDDSPFLKFKNEIIWEIPSDFFSGKIIQMRVYLLDSPTRHPKIIGELKGGDVVLILDKQYDIIAGNMFRVARYSLDGWVYERDLELSENYFEFDMVLDNAKKIEFVYLDEIQIFDLKESISKYFTDKYHDQVNLVKQLDSLKRLQDSKISSLKKKKDIQQQLLSNSAEFEQFHDQKKEKFLQKYNSEKGILNSEIERVVKVSHLNGNRVRKEEREISDSIFSAELKKKQALDSIALIQSELDQRRKEQEQLRIIEGRKAEIISKYGQQDGNRIIDRKVWIGMSEDMLLESWGKPRRVNTTTTKYGIKKQYVYFERYVYLDNGIVESIQATEN</sequence>
<dbReference type="RefSeq" id="WP_264807625.1">
    <property type="nucleotide sequence ID" value="NZ_CP110226.1"/>
</dbReference>
<feature type="transmembrane region" description="Helical" evidence="1">
    <location>
        <begin position="7"/>
        <end position="26"/>
    </location>
</feature>